<keyword evidence="7" id="KW-0067">ATP-binding</keyword>
<dbReference type="InterPro" id="IPR045865">
    <property type="entry name" value="ACT-like_dom_sf"/>
</dbReference>
<feature type="domain" description="Aspartokinase ACT" evidence="11">
    <location>
        <begin position="452"/>
        <end position="513"/>
    </location>
</feature>
<dbReference type="PANTHER" id="PTHR21499:SF59">
    <property type="entry name" value="ASPARTOKINASE"/>
    <property type="match status" value="1"/>
</dbReference>
<keyword evidence="5" id="KW-0547">Nucleotide-binding</keyword>
<evidence type="ECO:0000256" key="3">
    <source>
        <dbReference type="ARBA" id="ARBA00022553"/>
    </source>
</evidence>
<evidence type="ECO:0000256" key="1">
    <source>
        <dbReference type="ARBA" id="ARBA00004685"/>
    </source>
</evidence>
<dbReference type="EMBL" id="DF977471">
    <property type="protein sequence ID" value="GAP87534.1"/>
    <property type="molecule type" value="Genomic_DNA"/>
</dbReference>
<dbReference type="FunFam" id="3.40.1160.10:FF:000023">
    <property type="entry name" value="Probable aspartokinase"/>
    <property type="match status" value="1"/>
</dbReference>
<dbReference type="OMA" id="THWEQEN"/>
<name>A0A1W2THD6_ROSNE</name>
<accession>A0A1W2THD6</accession>
<dbReference type="Gene3D" id="3.40.1160.10">
    <property type="entry name" value="Acetylglutamate kinase-like"/>
    <property type="match status" value="1"/>
</dbReference>
<proteinExistence type="inferred from homology"/>
<dbReference type="GO" id="GO:0005829">
    <property type="term" value="C:cytosol"/>
    <property type="evidence" value="ECO:0007669"/>
    <property type="project" value="TreeGrafter"/>
</dbReference>
<dbReference type="STRING" id="77044.A0A1W2THD6"/>
<dbReference type="GO" id="GO:0009088">
    <property type="term" value="P:threonine biosynthetic process"/>
    <property type="evidence" value="ECO:0007669"/>
    <property type="project" value="UniProtKB-ARBA"/>
</dbReference>
<evidence type="ECO:0000259" key="11">
    <source>
        <dbReference type="Pfam" id="PF22468"/>
    </source>
</evidence>
<dbReference type="NCBIfam" id="TIGR00657">
    <property type="entry name" value="asp_kinases"/>
    <property type="match status" value="1"/>
</dbReference>
<dbReference type="InterPro" id="IPR018042">
    <property type="entry name" value="Aspartate_kinase_CS"/>
</dbReference>
<dbReference type="Gene3D" id="3.30.2130.10">
    <property type="entry name" value="VC0802-like"/>
    <property type="match status" value="1"/>
</dbReference>
<keyword evidence="13" id="KW-1185">Reference proteome</keyword>
<keyword evidence="6 9" id="KW-0418">Kinase</keyword>
<dbReference type="GO" id="GO:0009090">
    <property type="term" value="P:homoserine biosynthetic process"/>
    <property type="evidence" value="ECO:0007669"/>
    <property type="project" value="TreeGrafter"/>
</dbReference>
<evidence type="ECO:0000256" key="7">
    <source>
        <dbReference type="ARBA" id="ARBA00022840"/>
    </source>
</evidence>
<dbReference type="GO" id="GO:0009089">
    <property type="term" value="P:lysine biosynthetic process via diaminopimelate"/>
    <property type="evidence" value="ECO:0007669"/>
    <property type="project" value="TreeGrafter"/>
</dbReference>
<comment type="similarity">
    <text evidence="2 9">Belongs to the aspartokinase family.</text>
</comment>
<feature type="domain" description="Aspartate/glutamate/uridylate kinase" evidence="10">
    <location>
        <begin position="11"/>
        <end position="315"/>
    </location>
</feature>
<dbReference type="CDD" id="cd04892">
    <property type="entry name" value="ACT_AK-like_2"/>
    <property type="match status" value="1"/>
</dbReference>
<sequence length="532" mass="57674">MVAAASVNKPWLVQKYGGTSLGKLMDTICGNIIPDYTENHKLVIVCSALSGTFKAKGTTSLLLECIALSERGVDAQEKMVELIYLIRDNHLAVLDSIFEAEKRSEFGEYDGTRTAVIEECEALKTFLLAAQIVGELSPRSKDRVISLGEKLSCIIIAACLVTKGIPAQPVILDDVVSAVFGASATDQAAELERLGSQFYHVIAEEIATRIKDCETAIPIVTGFFGIMPNSLISTVGRGYSDLCAAMCAVAVGATELQIWKEVDGIFTADPRKIPSAQLLPSVTADEATELTYYGSEVIHPLTMDQIREANVLLRLKNVFKPHNAGTLIDPKSTSSTFEIGQTRKVIPPPGVLLKNDFSVGRFERRRPTAVTVKDDILLVNVICNRNTKSGGLLIQVFERLERNNIAVDLIATSERNVSLAVHSPGNSSAVLRLKEDLKSFGQVSIAKNMSIVTIVGHKMRSQIGVASTDETLSALAAANVNIHLISQGASEISISLVVNADDATAALNAIHREVLKIPTIEESRFRRRAWLY</sequence>
<dbReference type="FunFam" id="3.30.2130.10:FF:000001">
    <property type="entry name" value="Bifunctional aspartokinase/homoserine dehydrogenase"/>
    <property type="match status" value="1"/>
</dbReference>
<dbReference type="Pfam" id="PF22468">
    <property type="entry name" value="ACT_9"/>
    <property type="match status" value="1"/>
</dbReference>
<dbReference type="PROSITE" id="PS00324">
    <property type="entry name" value="ASPARTOKINASE"/>
    <property type="match status" value="1"/>
</dbReference>
<dbReference type="EC" id="2.7.2.4" evidence="9"/>
<dbReference type="Pfam" id="PF00696">
    <property type="entry name" value="AA_kinase"/>
    <property type="match status" value="1"/>
</dbReference>
<evidence type="ECO:0000256" key="4">
    <source>
        <dbReference type="ARBA" id="ARBA00022679"/>
    </source>
</evidence>
<keyword evidence="4 9" id="KW-0808">Transferase</keyword>
<dbReference type="AlphaFoldDB" id="A0A1W2THD6"/>
<dbReference type="InterPro" id="IPR036393">
    <property type="entry name" value="AceGlu_kinase-like_sf"/>
</dbReference>
<keyword evidence="3" id="KW-0597">Phosphoprotein</keyword>
<evidence type="ECO:0000259" key="10">
    <source>
        <dbReference type="Pfam" id="PF00696"/>
    </source>
</evidence>
<evidence type="ECO:0000313" key="12">
    <source>
        <dbReference type="EMBL" id="GAP87534.1"/>
    </source>
</evidence>
<comment type="pathway">
    <text evidence="1">Mycotoxin biosynthesis.</text>
</comment>
<dbReference type="InterPro" id="IPR001048">
    <property type="entry name" value="Asp/Glu/Uridylate_kinase"/>
</dbReference>
<evidence type="ECO:0000313" key="13">
    <source>
        <dbReference type="Proteomes" id="UP000054516"/>
    </source>
</evidence>
<evidence type="ECO:0000256" key="5">
    <source>
        <dbReference type="ARBA" id="ARBA00022741"/>
    </source>
</evidence>
<dbReference type="SUPFAM" id="SSF53633">
    <property type="entry name" value="Carbamate kinase-like"/>
    <property type="match status" value="1"/>
</dbReference>
<dbReference type="GO" id="GO:0005524">
    <property type="term" value="F:ATP binding"/>
    <property type="evidence" value="ECO:0007669"/>
    <property type="project" value="UniProtKB-KW"/>
</dbReference>
<gene>
    <name evidence="12" type="ORF">SAMD00023353_2600100</name>
</gene>
<dbReference type="GO" id="GO:0004072">
    <property type="term" value="F:aspartate kinase activity"/>
    <property type="evidence" value="ECO:0007669"/>
    <property type="project" value="UniProtKB-EC"/>
</dbReference>
<reference evidence="12" key="1">
    <citation type="submission" date="2016-03" db="EMBL/GenBank/DDBJ databases">
        <title>Draft genome sequence of Rosellinia necatrix.</title>
        <authorList>
            <person name="Kanematsu S."/>
        </authorList>
    </citation>
    <scope>NUCLEOTIDE SEQUENCE [LARGE SCALE GENOMIC DNA]</scope>
    <source>
        <strain evidence="12">W97</strain>
    </source>
</reference>
<dbReference type="InterPro" id="IPR054352">
    <property type="entry name" value="ACT_Aspartokinase"/>
</dbReference>
<evidence type="ECO:0000256" key="9">
    <source>
        <dbReference type="RuleBase" id="RU003448"/>
    </source>
</evidence>
<protein>
    <recommendedName>
        <fullName evidence="9">Aspartokinase</fullName>
        <ecNumber evidence="9">2.7.2.4</ecNumber>
    </recommendedName>
</protein>
<dbReference type="PANTHER" id="PTHR21499">
    <property type="entry name" value="ASPARTATE KINASE"/>
    <property type="match status" value="1"/>
</dbReference>
<evidence type="ECO:0000256" key="8">
    <source>
        <dbReference type="ARBA" id="ARBA00047872"/>
    </source>
</evidence>
<dbReference type="GO" id="GO:0071266">
    <property type="term" value="P:'de novo' L-methionine biosynthetic process"/>
    <property type="evidence" value="ECO:0007669"/>
    <property type="project" value="UniProtKB-ARBA"/>
</dbReference>
<organism evidence="12">
    <name type="scientific">Rosellinia necatrix</name>
    <name type="common">White root-rot fungus</name>
    <dbReference type="NCBI Taxonomy" id="77044"/>
    <lineage>
        <taxon>Eukaryota</taxon>
        <taxon>Fungi</taxon>
        <taxon>Dikarya</taxon>
        <taxon>Ascomycota</taxon>
        <taxon>Pezizomycotina</taxon>
        <taxon>Sordariomycetes</taxon>
        <taxon>Xylariomycetidae</taxon>
        <taxon>Xylariales</taxon>
        <taxon>Xylariaceae</taxon>
        <taxon>Rosellinia</taxon>
    </lineage>
</organism>
<comment type="catalytic activity">
    <reaction evidence="8 9">
        <text>L-aspartate + ATP = 4-phospho-L-aspartate + ADP</text>
        <dbReference type="Rhea" id="RHEA:23776"/>
        <dbReference type="ChEBI" id="CHEBI:29991"/>
        <dbReference type="ChEBI" id="CHEBI:30616"/>
        <dbReference type="ChEBI" id="CHEBI:57535"/>
        <dbReference type="ChEBI" id="CHEBI:456216"/>
        <dbReference type="EC" id="2.7.2.4"/>
    </reaction>
</comment>
<evidence type="ECO:0000256" key="2">
    <source>
        <dbReference type="ARBA" id="ARBA00010122"/>
    </source>
</evidence>
<dbReference type="SUPFAM" id="SSF55021">
    <property type="entry name" value="ACT-like"/>
    <property type="match status" value="2"/>
</dbReference>
<dbReference type="OrthoDB" id="4323675at2759"/>
<dbReference type="InterPro" id="IPR001341">
    <property type="entry name" value="Asp_kinase"/>
</dbReference>
<evidence type="ECO:0000256" key="6">
    <source>
        <dbReference type="ARBA" id="ARBA00022777"/>
    </source>
</evidence>
<dbReference type="Proteomes" id="UP000054516">
    <property type="component" value="Unassembled WGS sequence"/>
</dbReference>